<gene>
    <name evidence="3" type="ORF">DDZ15_15250</name>
</gene>
<accession>A0A316TP33</accession>
<feature type="chain" id="PRO_5016283320" evidence="2">
    <location>
        <begin position="22"/>
        <end position="70"/>
    </location>
</feature>
<dbReference type="Proteomes" id="UP000245533">
    <property type="component" value="Unassembled WGS sequence"/>
</dbReference>
<evidence type="ECO:0000256" key="1">
    <source>
        <dbReference type="SAM" id="MobiDB-lite"/>
    </source>
</evidence>
<feature type="signal peptide" evidence="2">
    <location>
        <begin position="1"/>
        <end position="21"/>
    </location>
</feature>
<feature type="region of interest" description="Disordered" evidence="1">
    <location>
        <begin position="45"/>
        <end position="70"/>
    </location>
</feature>
<evidence type="ECO:0000313" key="3">
    <source>
        <dbReference type="EMBL" id="PWN05421.1"/>
    </source>
</evidence>
<proteinExistence type="predicted"/>
<comment type="caution">
    <text evidence="3">The sequence shown here is derived from an EMBL/GenBank/DDBJ whole genome shotgun (WGS) entry which is preliminary data.</text>
</comment>
<dbReference type="AlphaFoldDB" id="A0A316TP33"/>
<dbReference type="OrthoDB" id="1525251at2"/>
<dbReference type="RefSeq" id="WP_109647976.1">
    <property type="nucleotide sequence ID" value="NZ_QGGB01000010.1"/>
</dbReference>
<reference evidence="3 4" key="1">
    <citation type="submission" date="2018-05" db="EMBL/GenBank/DDBJ databases">
        <title>Rhodohalobacter halophilus gen. nov., sp. nov., a moderately halophilic member of the family Balneolaceae.</title>
        <authorList>
            <person name="Liu Z.-W."/>
        </authorList>
    </citation>
    <scope>NUCLEOTIDE SEQUENCE [LARGE SCALE GENOMIC DNA]</scope>
    <source>
        <strain evidence="3 4">8A47</strain>
    </source>
</reference>
<evidence type="ECO:0000313" key="4">
    <source>
        <dbReference type="Proteomes" id="UP000245533"/>
    </source>
</evidence>
<sequence length="70" mass="7649">MKRFKTILYKLSAVSFAILFAAGCATVTDANADLHEDESKGISIERIDGTLDNTTDDKMDPIVEKPDMGL</sequence>
<name>A0A316TP33_9BACT</name>
<evidence type="ECO:0000256" key="2">
    <source>
        <dbReference type="SAM" id="SignalP"/>
    </source>
</evidence>
<keyword evidence="4" id="KW-1185">Reference proteome</keyword>
<dbReference type="EMBL" id="QGGB01000010">
    <property type="protein sequence ID" value="PWN05421.1"/>
    <property type="molecule type" value="Genomic_DNA"/>
</dbReference>
<dbReference type="PROSITE" id="PS51257">
    <property type="entry name" value="PROKAR_LIPOPROTEIN"/>
    <property type="match status" value="1"/>
</dbReference>
<protein>
    <submittedName>
        <fullName evidence="3">Uncharacterized protein</fullName>
    </submittedName>
</protein>
<keyword evidence="2" id="KW-0732">Signal</keyword>
<organism evidence="3 4">
    <name type="scientific">Rhodohalobacter mucosus</name>
    <dbReference type="NCBI Taxonomy" id="2079485"/>
    <lineage>
        <taxon>Bacteria</taxon>
        <taxon>Pseudomonadati</taxon>
        <taxon>Balneolota</taxon>
        <taxon>Balneolia</taxon>
        <taxon>Balneolales</taxon>
        <taxon>Balneolaceae</taxon>
        <taxon>Rhodohalobacter</taxon>
    </lineage>
</organism>